<dbReference type="Proteomes" id="UP001164250">
    <property type="component" value="Chromosome 9"/>
</dbReference>
<protein>
    <submittedName>
        <fullName evidence="1">Uncharacterized protein</fullName>
    </submittedName>
</protein>
<dbReference type="EMBL" id="CM047905">
    <property type="protein sequence ID" value="KAJ0088092.1"/>
    <property type="molecule type" value="Genomic_DNA"/>
</dbReference>
<name>A0ACC1AN44_9ROSI</name>
<sequence>MEEEKQRYLKEFLTRTQVSVKELFDLITKNEKKLRSCYAETINFNRDEFVEIILVDAAFIVELLLRYNFQNMRKKEDHIFGQPYLIQDLWYDMWLLENQIPFFILEEIFNLEKETATPQEPKPMIIDLTYEYFKSLEAVNGKLKKFKGAENNVEVKHFTDFLRICHLPSPKEKKRQEEEKRKEVVTAPSVIQLHQAGAKFKLSESKESFQINFRNGTLEIPQLKLQLETESLFRNLIAFEQRHYADNYINDYVGTTLDPDRYYFSVLCEEMEKYRGKSYNKWRANLIQNYFSTPWASISVVGAVFLILLTVIQAVFSVIQVKIQQNGCS</sequence>
<keyword evidence="2" id="KW-1185">Reference proteome</keyword>
<evidence type="ECO:0000313" key="1">
    <source>
        <dbReference type="EMBL" id="KAJ0088092.1"/>
    </source>
</evidence>
<gene>
    <name evidence="1" type="ORF">Patl1_32686</name>
</gene>
<accession>A0ACC1AN44</accession>
<evidence type="ECO:0000313" key="2">
    <source>
        <dbReference type="Proteomes" id="UP001164250"/>
    </source>
</evidence>
<organism evidence="1 2">
    <name type="scientific">Pistacia atlantica</name>
    <dbReference type="NCBI Taxonomy" id="434234"/>
    <lineage>
        <taxon>Eukaryota</taxon>
        <taxon>Viridiplantae</taxon>
        <taxon>Streptophyta</taxon>
        <taxon>Embryophyta</taxon>
        <taxon>Tracheophyta</taxon>
        <taxon>Spermatophyta</taxon>
        <taxon>Magnoliopsida</taxon>
        <taxon>eudicotyledons</taxon>
        <taxon>Gunneridae</taxon>
        <taxon>Pentapetalae</taxon>
        <taxon>rosids</taxon>
        <taxon>malvids</taxon>
        <taxon>Sapindales</taxon>
        <taxon>Anacardiaceae</taxon>
        <taxon>Pistacia</taxon>
    </lineage>
</organism>
<proteinExistence type="predicted"/>
<comment type="caution">
    <text evidence="1">The sequence shown here is derived from an EMBL/GenBank/DDBJ whole genome shotgun (WGS) entry which is preliminary data.</text>
</comment>
<reference evidence="2" key="1">
    <citation type="journal article" date="2023" name="G3 (Bethesda)">
        <title>Genome assembly and association tests identify interacting loci associated with vigor, precocity, and sex in interspecific pistachio rootstocks.</title>
        <authorList>
            <person name="Palmer W."/>
            <person name="Jacygrad E."/>
            <person name="Sagayaradj S."/>
            <person name="Cavanaugh K."/>
            <person name="Han R."/>
            <person name="Bertier L."/>
            <person name="Beede B."/>
            <person name="Kafkas S."/>
            <person name="Golino D."/>
            <person name="Preece J."/>
            <person name="Michelmore R."/>
        </authorList>
    </citation>
    <scope>NUCLEOTIDE SEQUENCE [LARGE SCALE GENOMIC DNA]</scope>
</reference>